<dbReference type="STRING" id="9986.ENSOCUP00000034885"/>
<name>A0A5F9CMZ7_RABIT</name>
<reference evidence="1" key="3">
    <citation type="submission" date="2025-09" db="UniProtKB">
        <authorList>
            <consortium name="Ensembl"/>
        </authorList>
    </citation>
    <scope>IDENTIFICATION</scope>
    <source>
        <strain evidence="1">Thorbecke</strain>
    </source>
</reference>
<reference evidence="1 2" key="1">
    <citation type="journal article" date="2011" name="Nature">
        <title>A high-resolution map of human evolutionary constraint using 29 mammals.</title>
        <authorList>
            <person name="Lindblad-Toh K."/>
            <person name="Garber M."/>
            <person name="Zuk O."/>
            <person name="Lin M.F."/>
            <person name="Parker B.J."/>
            <person name="Washietl S."/>
            <person name="Kheradpour P."/>
            <person name="Ernst J."/>
            <person name="Jordan G."/>
            <person name="Mauceli E."/>
            <person name="Ward L.D."/>
            <person name="Lowe C.B."/>
            <person name="Holloway A.K."/>
            <person name="Clamp M."/>
            <person name="Gnerre S."/>
            <person name="Alfoldi J."/>
            <person name="Beal K."/>
            <person name="Chang J."/>
            <person name="Clawson H."/>
            <person name="Cuff J."/>
            <person name="Di Palma F."/>
            <person name="Fitzgerald S."/>
            <person name="Flicek P."/>
            <person name="Guttman M."/>
            <person name="Hubisz M.J."/>
            <person name="Jaffe D.B."/>
            <person name="Jungreis I."/>
            <person name="Kent W.J."/>
            <person name="Kostka D."/>
            <person name="Lara M."/>
            <person name="Martins A.L."/>
            <person name="Massingham T."/>
            <person name="Moltke I."/>
            <person name="Raney B.J."/>
            <person name="Rasmussen M.D."/>
            <person name="Robinson J."/>
            <person name="Stark A."/>
            <person name="Vilella A.J."/>
            <person name="Wen J."/>
            <person name="Xie X."/>
            <person name="Zody M.C."/>
            <person name="Baldwin J."/>
            <person name="Bloom T."/>
            <person name="Chin C.W."/>
            <person name="Heiman D."/>
            <person name="Nicol R."/>
            <person name="Nusbaum C."/>
            <person name="Young S."/>
            <person name="Wilkinson J."/>
            <person name="Worley K.C."/>
            <person name="Kovar C.L."/>
            <person name="Muzny D.M."/>
            <person name="Gibbs R.A."/>
            <person name="Cree A."/>
            <person name="Dihn H.H."/>
            <person name="Fowler G."/>
            <person name="Jhangiani S."/>
            <person name="Joshi V."/>
            <person name="Lee S."/>
            <person name="Lewis L.R."/>
            <person name="Nazareth L.V."/>
            <person name="Okwuonu G."/>
            <person name="Santibanez J."/>
            <person name="Warren W.C."/>
            <person name="Mardis E.R."/>
            <person name="Weinstock G.M."/>
            <person name="Wilson R.K."/>
            <person name="Delehaunty K."/>
            <person name="Dooling D."/>
            <person name="Fronik C."/>
            <person name="Fulton L."/>
            <person name="Fulton B."/>
            <person name="Graves T."/>
            <person name="Minx P."/>
            <person name="Sodergren E."/>
            <person name="Birney E."/>
            <person name="Margulies E.H."/>
            <person name="Herrero J."/>
            <person name="Green E.D."/>
            <person name="Haussler D."/>
            <person name="Siepel A."/>
            <person name="Goldman N."/>
            <person name="Pollard K.S."/>
            <person name="Pedersen J.S."/>
            <person name="Lander E.S."/>
            <person name="Kellis M."/>
        </authorList>
    </citation>
    <scope>NUCLEOTIDE SEQUENCE [LARGE SCALE GENOMIC DNA]</scope>
    <source>
        <strain evidence="1 2">Thorbecke inbred</strain>
    </source>
</reference>
<sequence>LVIGGPCPWPAGSPEVAELDANSLCMCKVCFPDLSRLHCFQLSPQMRFSDGAPQSELDGTGWAPLRTLNDVWGLNSLFIDLLILMIHYILKEQNIIYGIGVAPRIKWITTSSLTPDDKGKDFRSPKVC</sequence>
<evidence type="ECO:0000313" key="2">
    <source>
        <dbReference type="Proteomes" id="UP000001811"/>
    </source>
</evidence>
<dbReference type="Bgee" id="ENSOCUG00000030099">
    <property type="expression patterns" value="Expressed in liver and 2 other cell types or tissues"/>
</dbReference>
<dbReference type="Proteomes" id="UP000001811">
    <property type="component" value="Chromosome 12"/>
</dbReference>
<keyword evidence="2" id="KW-1185">Reference proteome</keyword>
<organism evidence="1 2">
    <name type="scientific">Oryctolagus cuniculus</name>
    <name type="common">Rabbit</name>
    <dbReference type="NCBI Taxonomy" id="9986"/>
    <lineage>
        <taxon>Eukaryota</taxon>
        <taxon>Metazoa</taxon>
        <taxon>Chordata</taxon>
        <taxon>Craniata</taxon>
        <taxon>Vertebrata</taxon>
        <taxon>Euteleostomi</taxon>
        <taxon>Mammalia</taxon>
        <taxon>Eutheria</taxon>
        <taxon>Euarchontoglires</taxon>
        <taxon>Glires</taxon>
        <taxon>Lagomorpha</taxon>
        <taxon>Leporidae</taxon>
        <taxon>Oryctolagus</taxon>
    </lineage>
</organism>
<evidence type="ECO:0000313" key="1">
    <source>
        <dbReference type="Ensembl" id="ENSOCUP00000034885.1"/>
    </source>
</evidence>
<dbReference type="InParanoid" id="A0A5F9CMZ7"/>
<dbReference type="Ensembl" id="ENSOCUT00000035969.1">
    <property type="protein sequence ID" value="ENSOCUP00000034885.1"/>
    <property type="gene ID" value="ENSOCUG00000030099.1"/>
</dbReference>
<dbReference type="EMBL" id="AAGW02029050">
    <property type="status" value="NOT_ANNOTATED_CDS"/>
    <property type="molecule type" value="Genomic_DNA"/>
</dbReference>
<accession>A0A5F9CMZ7</accession>
<protein>
    <submittedName>
        <fullName evidence="1">Uncharacterized protein</fullName>
    </submittedName>
</protein>
<proteinExistence type="predicted"/>
<dbReference type="AlphaFoldDB" id="A0A5F9CMZ7"/>
<reference evidence="1" key="2">
    <citation type="submission" date="2025-08" db="UniProtKB">
        <authorList>
            <consortium name="Ensembl"/>
        </authorList>
    </citation>
    <scope>IDENTIFICATION</scope>
    <source>
        <strain evidence="1">Thorbecke</strain>
    </source>
</reference>